<dbReference type="FunFam" id="3.30.450.20:FF:000007">
    <property type="entry name" value="Nuclear receptor coactivator"/>
    <property type="match status" value="1"/>
</dbReference>
<evidence type="ECO:0000256" key="4">
    <source>
        <dbReference type="ARBA" id="ARBA00022499"/>
    </source>
</evidence>
<dbReference type="Gene3D" id="4.10.280.10">
    <property type="entry name" value="Helix-loop-helix DNA-binding domain"/>
    <property type="match status" value="1"/>
</dbReference>
<evidence type="ECO:0000256" key="17">
    <source>
        <dbReference type="SAM" id="MobiDB-lite"/>
    </source>
</evidence>
<dbReference type="SUPFAM" id="SSF55785">
    <property type="entry name" value="PYP-like sensor domain (PAS domain)"/>
    <property type="match status" value="2"/>
</dbReference>
<dbReference type="InterPro" id="IPR011598">
    <property type="entry name" value="bHLH_dom"/>
</dbReference>
<feature type="compositionally biased region" description="Polar residues" evidence="17">
    <location>
        <begin position="615"/>
        <end position="625"/>
    </location>
</feature>
<dbReference type="Gene3D" id="3.30.450.20">
    <property type="entry name" value="PAS domain"/>
    <property type="match status" value="2"/>
</dbReference>
<feature type="region of interest" description="Disordered" evidence="17">
    <location>
        <begin position="608"/>
        <end position="689"/>
    </location>
</feature>
<keyword evidence="6" id="KW-0808">Transferase</keyword>
<dbReference type="Pfam" id="PF23172">
    <property type="entry name" value="bHLH_NCOA"/>
    <property type="match status" value="1"/>
</dbReference>
<dbReference type="PROSITE" id="PS50112">
    <property type="entry name" value="PAS"/>
    <property type="match status" value="1"/>
</dbReference>
<dbReference type="InterPro" id="IPR014920">
    <property type="entry name" value="Nuc_rcpt_coact_Ncoa-typ"/>
</dbReference>
<dbReference type="InterPro" id="IPR010011">
    <property type="entry name" value="NCO_DUF1518"/>
</dbReference>
<proteinExistence type="inferred from homology"/>
<keyword evidence="4" id="KW-1017">Isopeptide bond</keyword>
<sequence length="1430" mass="150660">MSGLGDGSADPAIPESRKRKGSPCDPALSAEKRRREQEHRYLEELAELLSANIGDIDSLSVKPDKCQILKKTVDQIQHMKRLEQEKTTDDDVQKSDISSSSQGVIEKESLGPLLLEALDGFFFVVNREGRIVFVSENVTGYLGYGQEELMNSSVYSILHVGDHAEFVKNLLPKSLVNGVPWPQEPSRRSSHTFQCRMLVRPPDEAGAENAELRQRYEVMQCFTVSQPRAFQEEGEDFQSCLICIARRLPRPTAPTPTESFVTKQDTTGKIISIDTSSLRAAGRTGWEDLVRKCIYAFFQPQGREPSYAKQLFQEVMTRGAAFSPSYRFTLSDGSVLSAHTKCKLCYPSSPEVQPFIMGIHVIDRDHGILSPQDAPAPGLALPRLNPNVSPGSGMALPPSLPPSNGSVMATPPPHPGNSQQNFGNPLASNVALNQSPGNSHPLSHGSSPMNSPGVPAPQFLSPRHRGSPGLIPRSRAPPGNPFSPSMHSSGGGNSRPFPGAPGNPALPDANPAAFPLRQPNSQSSPGRLGGKSDGKDGKEMASVLGEMIQGDAEKAPEPGMAHGADGSEAKCPQATSHRLVQLLASTAEQQLRHHADADTSSKDALACAGIAGNPAGNSCPSSHSSLTERHKILHRLLQEGSPSDVPGLTPEQDKKENPGGNATGNAGGNAGAHPGTPEAEKKKESKDHQLLRYLLDKDEKELGAAPALSLDDVKVKVEKGEAAEPCPAPGAPGAPGAKVPPGDEAKAEPQGQFSAELEQLDQLLPSLEKSAPIPGICGPERNESGISGMSGAVSGAVTPLQPSTAARAPTALGSSPAVPAPRAPFDFCDPGNPGASRGPAQPGRNSGNVPNPFPPDSASHSQEFLGIPDFSPSPFPNFFLFPAGMPELELGVPDPGLGIPGMSEQIPWADPGMAALNRGALPKQDEPCQLDELLCPPTTAEGRSDEKALLEQLVTFLSGRDETELAELDRALGIDKLVQGGGLEALTERFQPHQPTPPALLLEQKPGIANIPANFPGMLRQKPPFGAVPVPVPPPPPPPPARGTFPNNSLGIPARQPLSRPPSAPNQLRLQLQQRLQGQQQLLHQNRQALLNQFGAPMGMAMRAGMQQQQQQQQQQLPPLNAQMLAQRQRELYSQQHRQRQLMQQRALLMRQQQNFGNSAAAIPMGTPRMPQAPPQQFPYPPSYGTSAGNAGGSGFSNEAAALGSRGSLGNRGMMGAQFGAGMGPAGMQQNLFQYSGSGMAQQSEAAFAPALSPGSPLVSPQLPPAPPAPGYQSPELKSWQAGAMGNNGVFPGAAAAPAPAGMYNNMSITVSMAGGGAGIGPMATGIGPMAPMMAGVSPMCSEQVPDAALRPPGLYCNQLGSGELLKAEPDGAQVQQVQVFADVQCTVNLVGDPYLNAPAPLANPKNAAPPPPPPPPGQGKSLLQQLLTE</sequence>
<dbReference type="PROSITE" id="PS50888">
    <property type="entry name" value="BHLH"/>
    <property type="match status" value="1"/>
</dbReference>
<feature type="region of interest" description="Disordered" evidence="17">
    <location>
        <begin position="720"/>
        <end position="864"/>
    </location>
</feature>
<feature type="region of interest" description="Disordered" evidence="17">
    <location>
        <begin position="553"/>
        <end position="573"/>
    </location>
</feature>
<dbReference type="InterPro" id="IPR036638">
    <property type="entry name" value="HLH_DNA-bd_sf"/>
</dbReference>
<feature type="compositionally biased region" description="Pro residues" evidence="17">
    <location>
        <begin position="1408"/>
        <end position="1418"/>
    </location>
</feature>
<comment type="subcellular location">
    <subcellularLocation>
        <location evidence="1 16">Nucleus</location>
    </subcellularLocation>
</comment>
<dbReference type="InterPro" id="IPR009110">
    <property type="entry name" value="Nuc_rcpt_coact"/>
</dbReference>
<dbReference type="InterPro" id="IPR017426">
    <property type="entry name" value="Nuclear_rcpt_coactivator"/>
</dbReference>
<reference evidence="20" key="1">
    <citation type="submission" date="2020-10" db="EMBL/GenBank/DDBJ databases">
        <title>Catharus ustulatus (Swainson's thrush) genome, bCatUst1, primary haplotype v2.</title>
        <authorList>
            <person name="Delmore K."/>
            <person name="Vafadar M."/>
            <person name="Formenti G."/>
            <person name="Chow W."/>
            <person name="Pelan S."/>
            <person name="Howe K."/>
            <person name="Rhie A."/>
            <person name="Mountcastle J."/>
            <person name="Haase B."/>
            <person name="Fedrigo O."/>
            <person name="Jarvis E.D."/>
        </authorList>
    </citation>
    <scope>NUCLEOTIDE SEQUENCE [LARGE SCALE GENOMIC DNA]</scope>
</reference>
<dbReference type="InterPro" id="IPR014935">
    <property type="entry name" value="SRC/p160_LXXLL"/>
</dbReference>
<feature type="domain" description="BHLH" evidence="19">
    <location>
        <begin position="22"/>
        <end position="79"/>
    </location>
</feature>
<comment type="catalytic activity">
    <reaction evidence="15">
        <text>L-lysyl-[protein] + acetyl-CoA = N(6)-acetyl-L-lysyl-[protein] + CoA + H(+)</text>
        <dbReference type="Rhea" id="RHEA:45948"/>
        <dbReference type="Rhea" id="RHEA-COMP:9752"/>
        <dbReference type="Rhea" id="RHEA-COMP:10731"/>
        <dbReference type="ChEBI" id="CHEBI:15378"/>
        <dbReference type="ChEBI" id="CHEBI:29969"/>
        <dbReference type="ChEBI" id="CHEBI:57287"/>
        <dbReference type="ChEBI" id="CHEBI:57288"/>
        <dbReference type="ChEBI" id="CHEBI:61930"/>
        <dbReference type="EC" id="2.3.1.48"/>
    </reaction>
</comment>
<keyword evidence="10 16" id="KW-0805">Transcription regulation</keyword>
<feature type="compositionally biased region" description="Gly residues" evidence="17">
    <location>
        <begin position="661"/>
        <end position="670"/>
    </location>
</feature>
<evidence type="ECO:0000256" key="1">
    <source>
        <dbReference type="ARBA" id="ARBA00004123"/>
    </source>
</evidence>
<keyword evidence="9" id="KW-0007">Acetylation</keyword>
<dbReference type="GO" id="GO:0032870">
    <property type="term" value="P:cellular response to hormone stimulus"/>
    <property type="evidence" value="ECO:0007669"/>
    <property type="project" value="TreeGrafter"/>
</dbReference>
<evidence type="ECO:0000259" key="19">
    <source>
        <dbReference type="PROSITE" id="PS50888"/>
    </source>
</evidence>
<dbReference type="InterPro" id="IPR013767">
    <property type="entry name" value="PAS_fold"/>
</dbReference>
<dbReference type="Ensembl" id="ENSCUST00005004863.1">
    <property type="protein sequence ID" value="ENSCUSP00005004660.1"/>
    <property type="gene ID" value="ENSCUSG00005002892.1"/>
</dbReference>
<evidence type="ECO:0000256" key="16">
    <source>
        <dbReference type="PIRNR" id="PIRNR038181"/>
    </source>
</evidence>
<dbReference type="PIRSF" id="PIRSF038181">
    <property type="entry name" value="Nuclear_receptor_coactivator"/>
    <property type="match status" value="1"/>
</dbReference>
<comment type="similarity">
    <text evidence="2 16">Belongs to the SRC/p160 nuclear receptor coactivator family.</text>
</comment>
<keyword evidence="8" id="KW-0832">Ubl conjugation</keyword>
<dbReference type="GO" id="GO:0061733">
    <property type="term" value="F:protein-lysine-acetyltransferase activity"/>
    <property type="evidence" value="ECO:0007669"/>
    <property type="project" value="UniProtKB-EC"/>
</dbReference>
<dbReference type="Gene3D" id="6.10.140.410">
    <property type="match status" value="1"/>
</dbReference>
<feature type="region of interest" description="Disordered" evidence="17">
    <location>
        <begin position="1"/>
        <end position="36"/>
    </location>
</feature>
<dbReference type="GO" id="GO:0005667">
    <property type="term" value="C:transcription regulator complex"/>
    <property type="evidence" value="ECO:0007669"/>
    <property type="project" value="UniProtKB-ARBA"/>
</dbReference>
<feature type="region of interest" description="Disordered" evidence="17">
    <location>
        <begin position="373"/>
        <end position="538"/>
    </location>
</feature>
<organism evidence="20 21">
    <name type="scientific">Catharus ustulatus</name>
    <name type="common">Russet-backed thrush</name>
    <name type="synonym">Hylocichla ustulatus</name>
    <dbReference type="NCBI Taxonomy" id="91951"/>
    <lineage>
        <taxon>Eukaryota</taxon>
        <taxon>Metazoa</taxon>
        <taxon>Chordata</taxon>
        <taxon>Craniata</taxon>
        <taxon>Vertebrata</taxon>
        <taxon>Euteleostomi</taxon>
        <taxon>Archelosauria</taxon>
        <taxon>Archosauria</taxon>
        <taxon>Dinosauria</taxon>
        <taxon>Saurischia</taxon>
        <taxon>Theropoda</taxon>
        <taxon>Coelurosauria</taxon>
        <taxon>Aves</taxon>
        <taxon>Neognathae</taxon>
        <taxon>Neoaves</taxon>
        <taxon>Telluraves</taxon>
        <taxon>Australaves</taxon>
        <taxon>Passeriformes</taxon>
        <taxon>Turdidae</taxon>
        <taxon>Catharus</taxon>
    </lineage>
</organism>
<feature type="compositionally biased region" description="Polar residues" evidence="17">
    <location>
        <begin position="416"/>
        <end position="450"/>
    </location>
</feature>
<reference evidence="20" key="3">
    <citation type="submission" date="2025-09" db="UniProtKB">
        <authorList>
            <consortium name="Ensembl"/>
        </authorList>
    </citation>
    <scope>IDENTIFICATION</scope>
</reference>
<dbReference type="InterPro" id="IPR028819">
    <property type="entry name" value="NCOA1_bHLH"/>
</dbReference>
<evidence type="ECO:0000256" key="12">
    <source>
        <dbReference type="ARBA" id="ARBA00023163"/>
    </source>
</evidence>
<dbReference type="PANTHER" id="PTHR10684">
    <property type="entry name" value="NUCLEAR RECEPTOR COACTIVATOR"/>
    <property type="match status" value="1"/>
</dbReference>
<dbReference type="GO" id="GO:0003713">
    <property type="term" value="F:transcription coactivator activity"/>
    <property type="evidence" value="ECO:0007669"/>
    <property type="project" value="InterPro"/>
</dbReference>
<dbReference type="Proteomes" id="UP000694563">
    <property type="component" value="Chromosome 3"/>
</dbReference>
<evidence type="ECO:0000259" key="18">
    <source>
        <dbReference type="PROSITE" id="PS50112"/>
    </source>
</evidence>
<evidence type="ECO:0000256" key="11">
    <source>
        <dbReference type="ARBA" id="ARBA00023159"/>
    </source>
</evidence>
<evidence type="ECO:0000256" key="10">
    <source>
        <dbReference type="ARBA" id="ARBA00023015"/>
    </source>
</evidence>
<dbReference type="SMART" id="SM01151">
    <property type="entry name" value="DUF1518"/>
    <property type="match status" value="2"/>
</dbReference>
<evidence type="ECO:0000256" key="7">
    <source>
        <dbReference type="ARBA" id="ARBA00022737"/>
    </source>
</evidence>
<evidence type="ECO:0000256" key="8">
    <source>
        <dbReference type="ARBA" id="ARBA00022843"/>
    </source>
</evidence>
<evidence type="ECO:0000313" key="21">
    <source>
        <dbReference type="Proteomes" id="UP000694563"/>
    </source>
</evidence>
<dbReference type="Pfam" id="PF08815">
    <property type="entry name" value="Nuc_rec_co-act"/>
    <property type="match status" value="1"/>
</dbReference>
<feature type="compositionally biased region" description="Basic and acidic residues" evidence="17">
    <location>
        <begin position="678"/>
        <end position="689"/>
    </location>
</feature>
<dbReference type="InterPro" id="IPR056193">
    <property type="entry name" value="bHLH_NCOA1-3"/>
</dbReference>
<keyword evidence="14" id="KW-0012">Acyltransferase</keyword>
<evidence type="ECO:0000256" key="6">
    <source>
        <dbReference type="ARBA" id="ARBA00022679"/>
    </source>
</evidence>
<keyword evidence="13 16" id="KW-0539">Nucleus</keyword>
<dbReference type="Pfam" id="PF07469">
    <property type="entry name" value="DUF1518"/>
    <property type="match status" value="2"/>
</dbReference>
<evidence type="ECO:0000256" key="15">
    <source>
        <dbReference type="ARBA" id="ARBA00048017"/>
    </source>
</evidence>
<feature type="region of interest" description="Disordered" evidence="17">
    <location>
        <begin position="1399"/>
        <end position="1430"/>
    </location>
</feature>
<name>A0A8C3TWQ2_CATUS</name>
<dbReference type="GO" id="GO:0045944">
    <property type="term" value="P:positive regulation of transcription by RNA polymerase II"/>
    <property type="evidence" value="ECO:0007669"/>
    <property type="project" value="TreeGrafter"/>
</dbReference>
<dbReference type="SMART" id="SM00091">
    <property type="entry name" value="PAS"/>
    <property type="match status" value="1"/>
</dbReference>
<evidence type="ECO:0000256" key="3">
    <source>
        <dbReference type="ARBA" id="ARBA00022481"/>
    </source>
</evidence>
<dbReference type="GO" id="GO:0005654">
    <property type="term" value="C:nucleoplasm"/>
    <property type="evidence" value="ECO:0007669"/>
    <property type="project" value="UniProtKB-ARBA"/>
</dbReference>
<evidence type="ECO:0000256" key="5">
    <source>
        <dbReference type="ARBA" id="ARBA00022553"/>
    </source>
</evidence>
<keyword evidence="7" id="KW-0677">Repeat</keyword>
<dbReference type="Pfam" id="PF14598">
    <property type="entry name" value="PAS_11"/>
    <property type="match status" value="1"/>
</dbReference>
<dbReference type="InterPro" id="IPR035965">
    <property type="entry name" value="PAS-like_dom_sf"/>
</dbReference>
<evidence type="ECO:0000256" key="2">
    <source>
        <dbReference type="ARBA" id="ARBA00009933"/>
    </source>
</evidence>
<dbReference type="Pfam" id="PF00989">
    <property type="entry name" value="PAS"/>
    <property type="match status" value="1"/>
</dbReference>
<evidence type="ECO:0000256" key="9">
    <source>
        <dbReference type="ARBA" id="ARBA00022990"/>
    </source>
</evidence>
<dbReference type="GO" id="GO:0046983">
    <property type="term" value="F:protein dimerization activity"/>
    <property type="evidence" value="ECO:0007669"/>
    <property type="project" value="InterPro"/>
</dbReference>
<accession>A0A8C3TWQ2</accession>
<protein>
    <recommendedName>
        <fullName evidence="16">Nuclear receptor coactivator</fullName>
    </recommendedName>
</protein>
<keyword evidence="12 16" id="KW-0804">Transcription</keyword>
<gene>
    <name evidence="20" type="primary">NCOA1</name>
</gene>
<feature type="region of interest" description="Disordered" evidence="17">
    <location>
        <begin position="1026"/>
        <end position="1066"/>
    </location>
</feature>
<keyword evidence="21" id="KW-1185">Reference proteome</keyword>
<dbReference type="SMART" id="SM00353">
    <property type="entry name" value="HLH"/>
    <property type="match status" value="1"/>
</dbReference>
<feature type="compositionally biased region" description="Pro residues" evidence="17">
    <location>
        <begin position="1030"/>
        <end position="1041"/>
    </location>
</feature>
<dbReference type="CDD" id="cd18948">
    <property type="entry name" value="bHLH-PAS_NCoA1_SRC1"/>
    <property type="match status" value="1"/>
</dbReference>
<evidence type="ECO:0000313" key="20">
    <source>
        <dbReference type="Ensembl" id="ENSCUSP00005004660.1"/>
    </source>
</evidence>
<keyword evidence="11 16" id="KW-0010">Activator</keyword>
<dbReference type="Pfam" id="PF08832">
    <property type="entry name" value="SRC-1"/>
    <property type="match status" value="1"/>
</dbReference>
<keyword evidence="3" id="KW-0488">Methylation</keyword>
<dbReference type="InterPro" id="IPR000014">
    <property type="entry name" value="PAS"/>
</dbReference>
<dbReference type="GO" id="GO:0016922">
    <property type="term" value="F:nuclear receptor binding"/>
    <property type="evidence" value="ECO:0007669"/>
    <property type="project" value="UniProtKB-UniRule"/>
</dbReference>
<dbReference type="InterPro" id="IPR037077">
    <property type="entry name" value="Nuc_rcpt_coact_Ncoa_int_sf"/>
</dbReference>
<dbReference type="SUPFAM" id="SSF69125">
    <property type="entry name" value="Nuclear receptor coactivator interlocking domain"/>
    <property type="match status" value="1"/>
</dbReference>
<dbReference type="FunFam" id="3.30.450.20:FF:000031">
    <property type="entry name" value="Nuclear receptor coactivator"/>
    <property type="match status" value="1"/>
</dbReference>
<evidence type="ECO:0000256" key="14">
    <source>
        <dbReference type="ARBA" id="ARBA00023315"/>
    </source>
</evidence>
<dbReference type="SUPFAM" id="SSF47459">
    <property type="entry name" value="HLH, helix-loop-helix DNA-binding domain"/>
    <property type="match status" value="1"/>
</dbReference>
<feature type="domain" description="PAS" evidence="18">
    <location>
        <begin position="107"/>
        <end position="178"/>
    </location>
</feature>
<reference evidence="20" key="2">
    <citation type="submission" date="2025-08" db="UniProtKB">
        <authorList>
            <consortium name="Ensembl"/>
        </authorList>
    </citation>
    <scope>IDENTIFICATION</scope>
</reference>
<evidence type="ECO:0000256" key="13">
    <source>
        <dbReference type="ARBA" id="ARBA00023242"/>
    </source>
</evidence>
<keyword evidence="5" id="KW-0597">Phosphoprotein</keyword>
<dbReference type="CDD" id="cd00130">
    <property type="entry name" value="PAS"/>
    <property type="match status" value="1"/>
</dbReference>
<dbReference type="FunFam" id="4.10.280.10:FF:000008">
    <property type="entry name" value="Nuclear receptor coactivator"/>
    <property type="match status" value="1"/>
</dbReference>
<dbReference type="PANTHER" id="PTHR10684:SF1">
    <property type="entry name" value="NUCLEAR RECEPTOR COACTIVATOR 1"/>
    <property type="match status" value="1"/>
</dbReference>